<keyword evidence="2" id="KW-0732">Signal</keyword>
<feature type="region of interest" description="Disordered" evidence="1">
    <location>
        <begin position="89"/>
        <end position="111"/>
    </location>
</feature>
<keyword evidence="4" id="KW-1185">Reference proteome</keyword>
<feature type="signal peptide" evidence="2">
    <location>
        <begin position="1"/>
        <end position="17"/>
    </location>
</feature>
<proteinExistence type="predicted"/>
<evidence type="ECO:0000313" key="4">
    <source>
        <dbReference type="Proteomes" id="UP001645038"/>
    </source>
</evidence>
<evidence type="ECO:0000256" key="2">
    <source>
        <dbReference type="SAM" id="SignalP"/>
    </source>
</evidence>
<accession>A0ABR9FUB8</accession>
<comment type="caution">
    <text evidence="3">The sequence shown here is derived from an EMBL/GenBank/DDBJ whole genome shotgun (WGS) entry which is preliminary data.</text>
</comment>
<dbReference type="Proteomes" id="UP001645038">
    <property type="component" value="Unassembled WGS sequence"/>
</dbReference>
<evidence type="ECO:0000256" key="1">
    <source>
        <dbReference type="SAM" id="MobiDB-lite"/>
    </source>
</evidence>
<name>A0ABR9FUB8_9GAMM</name>
<dbReference type="EMBL" id="RRZB01000003">
    <property type="protein sequence ID" value="MBE0462252.1"/>
    <property type="molecule type" value="Genomic_DNA"/>
</dbReference>
<evidence type="ECO:0000313" key="3">
    <source>
        <dbReference type="EMBL" id="MBE0462252.1"/>
    </source>
</evidence>
<gene>
    <name evidence="3" type="ORF">EI547_02110</name>
</gene>
<sequence length="111" mass="11989">MALIAALAIGFPFSAHAFEEQEMDNIHIMMEGTPGAVFSAHWRITQNGQTIEHIEERGTVPTEYSFTGSALEGTVKLLSENQRLEVDIQKGGNRSRSSTQGAGGTLTVGVR</sequence>
<protein>
    <submittedName>
        <fullName evidence="3">Uncharacterized protein</fullName>
    </submittedName>
</protein>
<organism evidence="3 4">
    <name type="scientific">Halomonas colorata</name>
    <dbReference type="NCBI Taxonomy" id="2742615"/>
    <lineage>
        <taxon>Bacteria</taxon>
        <taxon>Pseudomonadati</taxon>
        <taxon>Pseudomonadota</taxon>
        <taxon>Gammaproteobacteria</taxon>
        <taxon>Oceanospirillales</taxon>
        <taxon>Halomonadaceae</taxon>
        <taxon>Halomonas</taxon>
    </lineage>
</organism>
<feature type="compositionally biased region" description="Gly residues" evidence="1">
    <location>
        <begin position="101"/>
        <end position="111"/>
    </location>
</feature>
<reference evidence="3 4" key="1">
    <citation type="submission" date="2020-07" db="EMBL/GenBank/DDBJ databases">
        <title>Halophilic bacteria isolated from french cheeses.</title>
        <authorList>
            <person name="Kothe C.I."/>
            <person name="Farah-Kraiem B."/>
            <person name="Renault P."/>
            <person name="Dridi B."/>
        </authorList>
    </citation>
    <scope>NUCLEOTIDE SEQUENCE [LARGE SCALE GENOMIC DNA]</scope>
    <source>
        <strain evidence="3 4">FME20</strain>
    </source>
</reference>
<feature type="chain" id="PRO_5046818312" evidence="2">
    <location>
        <begin position="18"/>
        <end position="111"/>
    </location>
</feature>